<dbReference type="Proteomes" id="UP001602245">
    <property type="component" value="Unassembled WGS sequence"/>
</dbReference>
<evidence type="ECO:0000313" key="3">
    <source>
        <dbReference type="Proteomes" id="UP001602245"/>
    </source>
</evidence>
<proteinExistence type="predicted"/>
<protein>
    <submittedName>
        <fullName evidence="2">HAD family hydrolase</fullName>
        <ecNumber evidence="2">3.1.3.-</ecNumber>
    </submittedName>
</protein>
<accession>A0ABW6WS57</accession>
<dbReference type="PANTHER" id="PTHR43316:SF3">
    <property type="entry name" value="HALOACID DEHALOGENASE, TYPE II (AFU_ORTHOLOGUE AFUA_2G07750)-RELATED"/>
    <property type="match status" value="1"/>
</dbReference>
<gene>
    <name evidence="2" type="ORF">ACFY35_40715</name>
</gene>
<dbReference type="InterPro" id="IPR023214">
    <property type="entry name" value="HAD_sf"/>
</dbReference>
<dbReference type="PANTHER" id="PTHR43316">
    <property type="entry name" value="HYDROLASE, HALOACID DELAHOGENASE-RELATED"/>
    <property type="match status" value="1"/>
</dbReference>
<dbReference type="EC" id="3.1.3.-" evidence="2"/>
<comment type="caution">
    <text evidence="2">The sequence shown here is derived from an EMBL/GenBank/DDBJ whole genome shotgun (WGS) entry which is preliminary data.</text>
</comment>
<dbReference type="SFLD" id="SFLDS00003">
    <property type="entry name" value="Haloacid_Dehalogenase"/>
    <property type="match status" value="1"/>
</dbReference>
<dbReference type="SFLD" id="SFLDG01129">
    <property type="entry name" value="C1.5:_HAD__Beta-PGM__Phosphata"/>
    <property type="match status" value="1"/>
</dbReference>
<reference evidence="2 3" key="1">
    <citation type="submission" date="2024-10" db="EMBL/GenBank/DDBJ databases">
        <title>The Natural Products Discovery Center: Release of the First 8490 Sequenced Strains for Exploring Actinobacteria Biosynthetic Diversity.</title>
        <authorList>
            <person name="Kalkreuter E."/>
            <person name="Kautsar S.A."/>
            <person name="Yang D."/>
            <person name="Bader C.D."/>
            <person name="Teijaro C.N."/>
            <person name="Fluegel L."/>
            <person name="Davis C.M."/>
            <person name="Simpson J.R."/>
            <person name="Lauterbach L."/>
            <person name="Steele A.D."/>
            <person name="Gui C."/>
            <person name="Meng S."/>
            <person name="Li G."/>
            <person name="Viehrig K."/>
            <person name="Ye F."/>
            <person name="Su P."/>
            <person name="Kiefer A.F."/>
            <person name="Nichols A."/>
            <person name="Cepeda A.J."/>
            <person name="Yan W."/>
            <person name="Fan B."/>
            <person name="Jiang Y."/>
            <person name="Adhikari A."/>
            <person name="Zheng C.-J."/>
            <person name="Schuster L."/>
            <person name="Cowan T.M."/>
            <person name="Smanski M.J."/>
            <person name="Chevrette M.G."/>
            <person name="De Carvalho L.P.S."/>
            <person name="Shen B."/>
        </authorList>
    </citation>
    <scope>NUCLEOTIDE SEQUENCE [LARGE SCALE GENOMIC DNA]</scope>
    <source>
        <strain evidence="2 3">NPDC000087</strain>
    </source>
</reference>
<name>A0ABW6WS57_9ACTN</name>
<dbReference type="PRINTS" id="PR00413">
    <property type="entry name" value="HADHALOGNASE"/>
</dbReference>
<dbReference type="Gene3D" id="3.40.50.1000">
    <property type="entry name" value="HAD superfamily/HAD-like"/>
    <property type="match status" value="1"/>
</dbReference>
<dbReference type="Pfam" id="PF00702">
    <property type="entry name" value="Hydrolase"/>
    <property type="match status" value="1"/>
</dbReference>
<dbReference type="InterPro" id="IPR036412">
    <property type="entry name" value="HAD-like_sf"/>
</dbReference>
<dbReference type="InterPro" id="IPR051540">
    <property type="entry name" value="S-2-haloacid_dehalogenase"/>
</dbReference>
<dbReference type="InterPro" id="IPR006439">
    <property type="entry name" value="HAD-SF_hydro_IA"/>
</dbReference>
<sequence>MRAIVFDFFGTLTDPAAEAGRRASFAATAAALGVPADVFWGEMAETFPERIVGRYGGTRATLSAIARRCGAHPAEAQLDNAVAAQLDGAELVRPPRAGVLALLDRLRADGFRLGLISDCSSELYESWPATPYAPRIDATVFSWHEGCSKPDARLYAAVSARLGVAPADCWYVGDGGSREHDGARRAGMRPVLVSNAAYPGAEAYRSDPDPYRPDLVVDDLDELLALTRT</sequence>
<keyword evidence="1 2" id="KW-0378">Hydrolase</keyword>
<keyword evidence="3" id="KW-1185">Reference proteome</keyword>
<evidence type="ECO:0000313" key="2">
    <source>
        <dbReference type="EMBL" id="MFF5295793.1"/>
    </source>
</evidence>
<dbReference type="EMBL" id="JBIAZU010000007">
    <property type="protein sequence ID" value="MFF5295793.1"/>
    <property type="molecule type" value="Genomic_DNA"/>
</dbReference>
<dbReference type="SUPFAM" id="SSF56784">
    <property type="entry name" value="HAD-like"/>
    <property type="match status" value="1"/>
</dbReference>
<dbReference type="GO" id="GO:0016787">
    <property type="term" value="F:hydrolase activity"/>
    <property type="evidence" value="ECO:0007669"/>
    <property type="project" value="UniProtKB-KW"/>
</dbReference>
<evidence type="ECO:0000256" key="1">
    <source>
        <dbReference type="ARBA" id="ARBA00022801"/>
    </source>
</evidence>
<dbReference type="RefSeq" id="WP_020512864.1">
    <property type="nucleotide sequence ID" value="NZ_JBIAZU010000007.1"/>
</dbReference>
<organism evidence="2 3">
    <name type="scientific">Paractinoplanes globisporus</name>
    <dbReference type="NCBI Taxonomy" id="113565"/>
    <lineage>
        <taxon>Bacteria</taxon>
        <taxon>Bacillati</taxon>
        <taxon>Actinomycetota</taxon>
        <taxon>Actinomycetes</taxon>
        <taxon>Micromonosporales</taxon>
        <taxon>Micromonosporaceae</taxon>
        <taxon>Paractinoplanes</taxon>
    </lineage>
</organism>